<proteinExistence type="predicted"/>
<evidence type="ECO:0000313" key="4">
    <source>
        <dbReference type="Proteomes" id="UP001189429"/>
    </source>
</evidence>
<dbReference type="EMBL" id="CAUYUJ010014708">
    <property type="protein sequence ID" value="CAK0845001.1"/>
    <property type="molecule type" value="Genomic_DNA"/>
</dbReference>
<dbReference type="SUPFAM" id="SSF55811">
    <property type="entry name" value="Nudix"/>
    <property type="match status" value="1"/>
</dbReference>
<dbReference type="InterPro" id="IPR020084">
    <property type="entry name" value="NUDIX_hydrolase_CS"/>
</dbReference>
<evidence type="ECO:0000313" key="3">
    <source>
        <dbReference type="EMBL" id="CAK0845001.1"/>
    </source>
</evidence>
<reference evidence="3" key="1">
    <citation type="submission" date="2023-10" db="EMBL/GenBank/DDBJ databases">
        <authorList>
            <person name="Chen Y."/>
            <person name="Shah S."/>
            <person name="Dougan E. K."/>
            <person name="Thang M."/>
            <person name="Chan C."/>
        </authorList>
    </citation>
    <scope>NUCLEOTIDE SEQUENCE [LARGE SCALE GENOMIC DNA]</scope>
</reference>
<evidence type="ECO:0000259" key="2">
    <source>
        <dbReference type="PROSITE" id="PS51462"/>
    </source>
</evidence>
<name>A0ABN9THE5_9DINO</name>
<dbReference type="Proteomes" id="UP001189429">
    <property type="component" value="Unassembled WGS sequence"/>
</dbReference>
<gene>
    <name evidence="3" type="ORF">PCOR1329_LOCUS38933</name>
</gene>
<dbReference type="PANTHER" id="PTHR21340">
    <property type="entry name" value="DIADENOSINE 5,5-P1,P4-TETRAPHOSPHATE PYROPHOSPHOHYDROLASE MUTT"/>
    <property type="match status" value="1"/>
</dbReference>
<feature type="domain" description="Nudix hydrolase" evidence="2">
    <location>
        <begin position="183"/>
        <end position="318"/>
    </location>
</feature>
<dbReference type="CDD" id="cd02883">
    <property type="entry name" value="NUDIX_Hydrolase"/>
    <property type="match status" value="1"/>
</dbReference>
<accession>A0ABN9THE5</accession>
<dbReference type="InterPro" id="IPR000086">
    <property type="entry name" value="NUDIX_hydrolase_dom"/>
</dbReference>
<sequence>MGERSCVLILAKPDRCSDCKVLVEEAEALRNLHELGAGQLAAVICALGRGRDDSCWPLLSELRAAAFRRTFVIVLSYTAARDARTRLDCFDAGARMVTASLRDAGVALRRAALVLRSPGPYRCPACALPSLSEDGLHLHMHFHHATDPNEGGVCPVCAARVGNLAMHLHNEHGPPEERELAAAPYAAFAWCVCQRPSDAKFLLVNEPAGISGGRPGYWLPAGRLDRGEGFVEACRREALEEAGVAVRVTGLLRLMVDGRGTIRAVLLAAPEDERDCEPKSVPDWESVGAVWADVSELDKLSDGDYRSPDPADLYPKVARGELRPQPLDTDAFRELEALMRRLTSGDAAASPELPGVLARLQAAYPRSVFRR</sequence>
<dbReference type="PROSITE" id="PS00893">
    <property type="entry name" value="NUDIX_BOX"/>
    <property type="match status" value="1"/>
</dbReference>
<dbReference type="PANTHER" id="PTHR21340:SF0">
    <property type="entry name" value="BIS(5'-NUCLEOSYL)-TETRAPHOSPHATASE [ASYMMETRICAL]"/>
    <property type="match status" value="1"/>
</dbReference>
<dbReference type="InterPro" id="IPR008598">
    <property type="entry name" value="Di19_Zn-bd"/>
</dbReference>
<dbReference type="InterPro" id="IPR015797">
    <property type="entry name" value="NUDIX_hydrolase-like_dom_sf"/>
</dbReference>
<dbReference type="Pfam" id="PF05605">
    <property type="entry name" value="zf-Di19"/>
    <property type="match status" value="1"/>
</dbReference>
<keyword evidence="4" id="KW-1185">Reference proteome</keyword>
<dbReference type="Gene3D" id="3.90.79.10">
    <property type="entry name" value="Nucleoside Triphosphate Pyrophosphohydrolase"/>
    <property type="match status" value="1"/>
</dbReference>
<keyword evidence="1" id="KW-0378">Hydrolase</keyword>
<evidence type="ECO:0000256" key="1">
    <source>
        <dbReference type="ARBA" id="ARBA00022801"/>
    </source>
</evidence>
<dbReference type="InterPro" id="IPR051325">
    <property type="entry name" value="Nudix_hydrolase_domain"/>
</dbReference>
<protein>
    <recommendedName>
        <fullName evidence="2">Nudix hydrolase domain-containing protein</fullName>
    </recommendedName>
</protein>
<organism evidence="3 4">
    <name type="scientific">Prorocentrum cordatum</name>
    <dbReference type="NCBI Taxonomy" id="2364126"/>
    <lineage>
        <taxon>Eukaryota</taxon>
        <taxon>Sar</taxon>
        <taxon>Alveolata</taxon>
        <taxon>Dinophyceae</taxon>
        <taxon>Prorocentrales</taxon>
        <taxon>Prorocentraceae</taxon>
        <taxon>Prorocentrum</taxon>
    </lineage>
</organism>
<dbReference type="Pfam" id="PF00293">
    <property type="entry name" value="NUDIX"/>
    <property type="match status" value="1"/>
</dbReference>
<comment type="caution">
    <text evidence="3">The sequence shown here is derived from an EMBL/GenBank/DDBJ whole genome shotgun (WGS) entry which is preliminary data.</text>
</comment>
<dbReference type="PROSITE" id="PS51462">
    <property type="entry name" value="NUDIX"/>
    <property type="match status" value="1"/>
</dbReference>